<reference evidence="3 4" key="1">
    <citation type="journal article" date="2018" name="Nat. Genet.">
        <title>The Rosa genome provides new insights in the design of modern roses.</title>
        <authorList>
            <person name="Bendahmane M."/>
        </authorList>
    </citation>
    <scope>NUCLEOTIDE SEQUENCE [LARGE SCALE GENOMIC DNA]</scope>
    <source>
        <strain evidence="4">cv. Old Blush</strain>
    </source>
</reference>
<keyword evidence="2" id="KW-0812">Transmembrane</keyword>
<name>A0A2P6PRM1_ROSCH</name>
<dbReference type="STRING" id="74649.A0A2P6PRM1"/>
<dbReference type="OMA" id="IHLYRQG"/>
<feature type="transmembrane region" description="Helical" evidence="2">
    <location>
        <begin position="146"/>
        <end position="166"/>
    </location>
</feature>
<feature type="transmembrane region" description="Helical" evidence="2">
    <location>
        <begin position="116"/>
        <end position="134"/>
    </location>
</feature>
<comment type="caution">
    <text evidence="3">The sequence shown here is derived from an EMBL/GenBank/DDBJ whole genome shotgun (WGS) entry which is preliminary data.</text>
</comment>
<feature type="region of interest" description="Disordered" evidence="1">
    <location>
        <begin position="1"/>
        <end position="25"/>
    </location>
</feature>
<dbReference type="Gramene" id="PRQ24551">
    <property type="protein sequence ID" value="PRQ24551"/>
    <property type="gene ID" value="RchiOBHm_Chr6g0273681"/>
</dbReference>
<dbReference type="OrthoDB" id="658712at2759"/>
<gene>
    <name evidence="3" type="ORF">RchiOBHm_Chr6g0273681</name>
</gene>
<organism evidence="3 4">
    <name type="scientific">Rosa chinensis</name>
    <name type="common">China rose</name>
    <dbReference type="NCBI Taxonomy" id="74649"/>
    <lineage>
        <taxon>Eukaryota</taxon>
        <taxon>Viridiplantae</taxon>
        <taxon>Streptophyta</taxon>
        <taxon>Embryophyta</taxon>
        <taxon>Tracheophyta</taxon>
        <taxon>Spermatophyta</taxon>
        <taxon>Magnoliopsida</taxon>
        <taxon>eudicotyledons</taxon>
        <taxon>Gunneridae</taxon>
        <taxon>Pentapetalae</taxon>
        <taxon>rosids</taxon>
        <taxon>fabids</taxon>
        <taxon>Rosales</taxon>
        <taxon>Rosaceae</taxon>
        <taxon>Rosoideae</taxon>
        <taxon>Rosoideae incertae sedis</taxon>
        <taxon>Rosa</taxon>
    </lineage>
</organism>
<proteinExistence type="predicted"/>
<accession>A0A2P6PRM1</accession>
<dbReference type="PANTHER" id="PTHR35475:SF1">
    <property type="entry name" value="WD REPEAT PROTEIN"/>
    <property type="match status" value="1"/>
</dbReference>
<sequence>MDEIEEMGPISDGSNPPPQPKARMKVPEVEVRLYRQGKGPIDSFKSCLGGWDQNQLEVQDILDKYGFKSLYAFNPQSGRGVPIRFDPRNGRSRLPYRDGSEVYIDGEPKDSLIKPVTKILLGVAVMTILITLVMKDPPQFIQKFNFFGGNFPPWILALVVIVFTRMRKRTRDFLKKIGW</sequence>
<dbReference type="Proteomes" id="UP000238479">
    <property type="component" value="Chromosome 6"/>
</dbReference>
<dbReference type="PANTHER" id="PTHR35475">
    <property type="entry name" value="WD REPEAT PROTEIN"/>
    <property type="match status" value="1"/>
</dbReference>
<evidence type="ECO:0000256" key="1">
    <source>
        <dbReference type="SAM" id="MobiDB-lite"/>
    </source>
</evidence>
<evidence type="ECO:0000313" key="3">
    <source>
        <dbReference type="EMBL" id="PRQ24551.1"/>
    </source>
</evidence>
<dbReference type="EMBL" id="PDCK01000044">
    <property type="protein sequence ID" value="PRQ24551.1"/>
    <property type="molecule type" value="Genomic_DNA"/>
</dbReference>
<keyword evidence="4" id="KW-1185">Reference proteome</keyword>
<keyword evidence="2" id="KW-0472">Membrane</keyword>
<evidence type="ECO:0000313" key="4">
    <source>
        <dbReference type="Proteomes" id="UP000238479"/>
    </source>
</evidence>
<keyword evidence="2" id="KW-1133">Transmembrane helix</keyword>
<evidence type="ECO:0000256" key="2">
    <source>
        <dbReference type="SAM" id="Phobius"/>
    </source>
</evidence>
<dbReference type="AlphaFoldDB" id="A0A2P6PRM1"/>
<protein>
    <submittedName>
        <fullName evidence="3">Uncharacterized protein</fullName>
    </submittedName>
</protein>